<keyword evidence="2 4" id="KW-0371">Homeobox</keyword>
<dbReference type="SUPFAM" id="SSF46689">
    <property type="entry name" value="Homeodomain-like"/>
    <property type="match status" value="1"/>
</dbReference>
<dbReference type="KEGG" id="tad:TRIADDRAFT_5673"/>
<dbReference type="GO" id="GO:0000978">
    <property type="term" value="F:RNA polymerase II cis-regulatory region sequence-specific DNA binding"/>
    <property type="evidence" value="ECO:0000318"/>
    <property type="project" value="GO_Central"/>
</dbReference>
<sequence>SSLPIGNFSTDQFASVCNILLQRNHIDRLATFLWSLPPNDELKVNQNILLARATVAYHQHNFEELYQLLENYPFSSEFHPKLQELWKEAHYLEEKQSRGKELDAVTKYRVRKKYPLPLTISDGEKITYSFKESSRKMLVEYYQRNPYPTSEEKAIIAEAASLTKVQVSNWFKNKRQRDRA</sequence>
<dbReference type="PROSITE" id="PS50071">
    <property type="entry name" value="HOMEOBOX_2"/>
    <property type="match status" value="1"/>
</dbReference>
<dbReference type="PANTHER" id="PTHR10390">
    <property type="entry name" value="HOMEOBOX PROTEIN SIX"/>
    <property type="match status" value="1"/>
</dbReference>
<dbReference type="RefSeq" id="XP_002117378.1">
    <property type="nucleotide sequence ID" value="XM_002117342.1"/>
</dbReference>
<evidence type="ECO:0000256" key="1">
    <source>
        <dbReference type="ARBA" id="ARBA00023125"/>
    </source>
</evidence>
<dbReference type="AlphaFoldDB" id="B3SAU8"/>
<feature type="non-terminal residue" evidence="7">
    <location>
        <position position="180"/>
    </location>
</feature>
<dbReference type="CDD" id="cd00086">
    <property type="entry name" value="homeodomain"/>
    <property type="match status" value="1"/>
</dbReference>
<dbReference type="HOGENOM" id="CLU_046914_4_1_1"/>
<dbReference type="SMART" id="SM00389">
    <property type="entry name" value="HOX"/>
    <property type="match status" value="1"/>
</dbReference>
<dbReference type="PROSITE" id="PS00027">
    <property type="entry name" value="HOMEOBOX_1"/>
    <property type="match status" value="1"/>
</dbReference>
<evidence type="ECO:0000256" key="2">
    <source>
        <dbReference type="ARBA" id="ARBA00023155"/>
    </source>
</evidence>
<evidence type="ECO:0000256" key="4">
    <source>
        <dbReference type="PROSITE-ProRule" id="PRU00108"/>
    </source>
</evidence>
<keyword evidence="8" id="KW-1185">Reference proteome</keyword>
<dbReference type="InterPro" id="IPR017970">
    <property type="entry name" value="Homeobox_CS"/>
</dbReference>
<dbReference type="PhylomeDB" id="B3SAU8"/>
<dbReference type="InterPro" id="IPR001356">
    <property type="entry name" value="HD"/>
</dbReference>
<keyword evidence="3 4" id="KW-0539">Nucleus</keyword>
<evidence type="ECO:0000256" key="3">
    <source>
        <dbReference type="ARBA" id="ARBA00023242"/>
    </source>
</evidence>
<evidence type="ECO:0000313" key="8">
    <source>
        <dbReference type="Proteomes" id="UP000009022"/>
    </source>
</evidence>
<gene>
    <name evidence="7" type="ORF">TRIADDRAFT_5673</name>
</gene>
<dbReference type="eggNOG" id="KOG0775">
    <property type="taxonomic scope" value="Eukaryota"/>
</dbReference>
<dbReference type="Gene3D" id="1.10.10.60">
    <property type="entry name" value="Homeodomain-like"/>
    <property type="match status" value="1"/>
</dbReference>
<dbReference type="InParanoid" id="B3SAU8"/>
<dbReference type="OrthoDB" id="3501850at2759"/>
<feature type="domain" description="Homeobox" evidence="6">
    <location>
        <begin position="121"/>
        <end position="180"/>
    </location>
</feature>
<dbReference type="GO" id="GO:0000981">
    <property type="term" value="F:DNA-binding transcription factor activity, RNA polymerase II-specific"/>
    <property type="evidence" value="ECO:0000318"/>
    <property type="project" value="GO_Central"/>
</dbReference>
<feature type="non-terminal residue" evidence="7">
    <location>
        <position position="1"/>
    </location>
</feature>
<dbReference type="EMBL" id="DS985262">
    <property type="protein sequence ID" value="EDV20217.1"/>
    <property type="molecule type" value="Genomic_DNA"/>
</dbReference>
<reference evidence="7 8" key="1">
    <citation type="journal article" date="2008" name="Nature">
        <title>The Trichoplax genome and the nature of placozoans.</title>
        <authorList>
            <person name="Srivastava M."/>
            <person name="Begovic E."/>
            <person name="Chapman J."/>
            <person name="Putnam N.H."/>
            <person name="Hellsten U."/>
            <person name="Kawashima T."/>
            <person name="Kuo A."/>
            <person name="Mitros T."/>
            <person name="Salamov A."/>
            <person name="Carpenter M.L."/>
            <person name="Signorovitch A.Y."/>
            <person name="Moreno M.A."/>
            <person name="Kamm K."/>
            <person name="Grimwood J."/>
            <person name="Schmutz J."/>
            <person name="Shapiro H."/>
            <person name="Grigoriev I.V."/>
            <person name="Buss L.W."/>
            <person name="Schierwater B."/>
            <person name="Dellaporta S.L."/>
            <person name="Rokhsar D.S."/>
        </authorList>
    </citation>
    <scope>NUCLEOTIDE SEQUENCE [LARGE SCALE GENOMIC DNA]</scope>
    <source>
        <strain evidence="7 8">Grell-BS-1999</strain>
    </source>
</reference>
<evidence type="ECO:0000313" key="7">
    <source>
        <dbReference type="EMBL" id="EDV20217.1"/>
    </source>
</evidence>
<dbReference type="GeneID" id="6758590"/>
<dbReference type="Pfam" id="PF00046">
    <property type="entry name" value="Homeodomain"/>
    <property type="match status" value="1"/>
</dbReference>
<comment type="subcellular location">
    <subcellularLocation>
        <location evidence="4 5">Nucleus</location>
    </subcellularLocation>
</comment>
<protein>
    <recommendedName>
        <fullName evidence="6">Homeobox domain-containing protein</fullName>
    </recommendedName>
</protein>
<dbReference type="Pfam" id="PF16878">
    <property type="entry name" value="SIX1_SD"/>
    <property type="match status" value="1"/>
</dbReference>
<dbReference type="CTD" id="6758590"/>
<dbReference type="PANTHER" id="PTHR10390:SF61">
    <property type="entry name" value="HOMEOBOX PROTEIN SIX2"/>
    <property type="match status" value="1"/>
</dbReference>
<dbReference type="GO" id="GO:0005634">
    <property type="term" value="C:nucleus"/>
    <property type="evidence" value="ECO:0000318"/>
    <property type="project" value="GO_Central"/>
</dbReference>
<keyword evidence="1 4" id="KW-0238">DNA-binding</keyword>
<organism evidence="7 8">
    <name type="scientific">Trichoplax adhaerens</name>
    <name type="common">Trichoplax reptans</name>
    <dbReference type="NCBI Taxonomy" id="10228"/>
    <lineage>
        <taxon>Eukaryota</taxon>
        <taxon>Metazoa</taxon>
        <taxon>Placozoa</taxon>
        <taxon>Uniplacotomia</taxon>
        <taxon>Trichoplacea</taxon>
        <taxon>Trichoplacidae</taxon>
        <taxon>Trichoplax</taxon>
    </lineage>
</organism>
<evidence type="ECO:0000256" key="5">
    <source>
        <dbReference type="RuleBase" id="RU000682"/>
    </source>
</evidence>
<dbReference type="STRING" id="10228.B3SAU8"/>
<dbReference type="InterPro" id="IPR031701">
    <property type="entry name" value="SIX1_SD"/>
</dbReference>
<accession>B3SAU8</accession>
<dbReference type="Proteomes" id="UP000009022">
    <property type="component" value="Unassembled WGS sequence"/>
</dbReference>
<dbReference type="InterPro" id="IPR009057">
    <property type="entry name" value="Homeodomain-like_sf"/>
</dbReference>
<dbReference type="OMA" id="EVSCICE"/>
<dbReference type="GO" id="GO:0005667">
    <property type="term" value="C:transcription regulator complex"/>
    <property type="evidence" value="ECO:0000318"/>
    <property type="project" value="GO_Central"/>
</dbReference>
<dbReference type="GO" id="GO:0006357">
    <property type="term" value="P:regulation of transcription by RNA polymerase II"/>
    <property type="evidence" value="ECO:0000318"/>
    <property type="project" value="GO_Central"/>
</dbReference>
<proteinExistence type="predicted"/>
<name>B3SAU8_TRIAD</name>
<evidence type="ECO:0000259" key="6">
    <source>
        <dbReference type="PROSITE" id="PS50071"/>
    </source>
</evidence>